<name>A0A9W6JS96_9HYPH</name>
<gene>
    <name evidence="3" type="ORF">GCM10017653_04110</name>
</gene>
<dbReference type="Pfam" id="PF02525">
    <property type="entry name" value="Flavodoxin_2"/>
    <property type="match status" value="1"/>
</dbReference>
<protein>
    <submittedName>
        <fullName evidence="3">NAD(P)H dehydrogenase</fullName>
    </submittedName>
</protein>
<dbReference type="GO" id="GO:0003955">
    <property type="term" value="F:NAD(P)H dehydrogenase (quinone) activity"/>
    <property type="evidence" value="ECO:0007669"/>
    <property type="project" value="TreeGrafter"/>
</dbReference>
<proteinExistence type="predicted"/>
<dbReference type="InterPro" id="IPR029039">
    <property type="entry name" value="Flavoprotein-like_sf"/>
</dbReference>
<dbReference type="GO" id="GO:0010181">
    <property type="term" value="F:FMN binding"/>
    <property type="evidence" value="ECO:0007669"/>
    <property type="project" value="TreeGrafter"/>
</dbReference>
<evidence type="ECO:0000259" key="2">
    <source>
        <dbReference type="Pfam" id="PF02525"/>
    </source>
</evidence>
<dbReference type="InterPro" id="IPR003680">
    <property type="entry name" value="Flavodoxin_fold"/>
</dbReference>
<evidence type="ECO:0000313" key="3">
    <source>
        <dbReference type="EMBL" id="GLK82342.1"/>
    </source>
</evidence>
<accession>A0A9W6JS96</accession>
<dbReference type="PANTHER" id="PTHR47307:SF1">
    <property type="entry name" value="GLUTATHIONE-REGULATED POTASSIUM-EFFLUX SYSTEM ANCILLARY PROTEIN KEFG"/>
    <property type="match status" value="1"/>
</dbReference>
<sequence length="210" mass="22532">MRDTPAGNTLILLFHPDPGRSRANARLARAAARLPDVEVVDMTAHYPHGMDMEADGAREAARLITADRLVLQFPVQWYATPPLLKAWQDAVLTRMFYLAYESEGRRIEGLPLLLALTAGGPAEAYRPGADNPFALDALLAPLRATAHRCRFELAAPFVVYGADKVPVEELDAAAEAYAARLADWIAATPPAAHSHQLSAGVATGAPQSAS</sequence>
<dbReference type="GO" id="GO:0009055">
    <property type="term" value="F:electron transfer activity"/>
    <property type="evidence" value="ECO:0007669"/>
    <property type="project" value="TreeGrafter"/>
</dbReference>
<dbReference type="EMBL" id="BSFM01000002">
    <property type="protein sequence ID" value="GLK82342.1"/>
    <property type="molecule type" value="Genomic_DNA"/>
</dbReference>
<evidence type="ECO:0000313" key="4">
    <source>
        <dbReference type="Proteomes" id="UP001143330"/>
    </source>
</evidence>
<dbReference type="Gene3D" id="3.40.50.360">
    <property type="match status" value="1"/>
</dbReference>
<dbReference type="RefSeq" id="WP_213358960.1">
    <property type="nucleotide sequence ID" value="NZ_BSFM01000002.1"/>
</dbReference>
<organism evidence="3 4">
    <name type="scientific">Ancylobacter defluvii</name>
    <dbReference type="NCBI Taxonomy" id="1282440"/>
    <lineage>
        <taxon>Bacteria</taxon>
        <taxon>Pseudomonadati</taxon>
        <taxon>Pseudomonadota</taxon>
        <taxon>Alphaproteobacteria</taxon>
        <taxon>Hyphomicrobiales</taxon>
        <taxon>Xanthobacteraceae</taxon>
        <taxon>Ancylobacter</taxon>
    </lineage>
</organism>
<dbReference type="InterPro" id="IPR046980">
    <property type="entry name" value="KefG/KefF"/>
</dbReference>
<keyword evidence="4" id="KW-1185">Reference proteome</keyword>
<comment type="caution">
    <text evidence="3">The sequence shown here is derived from an EMBL/GenBank/DDBJ whole genome shotgun (WGS) entry which is preliminary data.</text>
</comment>
<keyword evidence="1" id="KW-0560">Oxidoreductase</keyword>
<evidence type="ECO:0000256" key="1">
    <source>
        <dbReference type="ARBA" id="ARBA00023002"/>
    </source>
</evidence>
<feature type="domain" description="Flavodoxin-like fold" evidence="2">
    <location>
        <begin position="8"/>
        <end position="181"/>
    </location>
</feature>
<dbReference type="PANTHER" id="PTHR47307">
    <property type="entry name" value="GLUTATHIONE-REGULATED POTASSIUM-EFFLUX SYSTEM ANCILLARY PROTEIN KEFG"/>
    <property type="match status" value="1"/>
</dbReference>
<dbReference type="AlphaFoldDB" id="A0A9W6JS96"/>
<reference evidence="3" key="1">
    <citation type="journal article" date="2014" name="Int. J. Syst. Evol. Microbiol.">
        <title>Complete genome sequence of Corynebacterium casei LMG S-19264T (=DSM 44701T), isolated from a smear-ripened cheese.</title>
        <authorList>
            <consortium name="US DOE Joint Genome Institute (JGI-PGF)"/>
            <person name="Walter F."/>
            <person name="Albersmeier A."/>
            <person name="Kalinowski J."/>
            <person name="Ruckert C."/>
        </authorList>
    </citation>
    <scope>NUCLEOTIDE SEQUENCE</scope>
    <source>
        <strain evidence="3">VKM B-2789</strain>
    </source>
</reference>
<dbReference type="Proteomes" id="UP001143330">
    <property type="component" value="Unassembled WGS sequence"/>
</dbReference>
<dbReference type="SUPFAM" id="SSF52218">
    <property type="entry name" value="Flavoproteins"/>
    <property type="match status" value="1"/>
</dbReference>
<reference evidence="3" key="2">
    <citation type="submission" date="2023-01" db="EMBL/GenBank/DDBJ databases">
        <authorList>
            <person name="Sun Q."/>
            <person name="Evtushenko L."/>
        </authorList>
    </citation>
    <scope>NUCLEOTIDE SEQUENCE</scope>
    <source>
        <strain evidence="3">VKM B-2789</strain>
    </source>
</reference>